<evidence type="ECO:0000313" key="8">
    <source>
        <dbReference type="EMBL" id="MBT9293066.1"/>
    </source>
</evidence>
<name>A0A947DAI5_9HYPH</name>
<dbReference type="SMART" id="SM00344">
    <property type="entry name" value="HTH_ASNC"/>
    <property type="match status" value="1"/>
</dbReference>
<evidence type="ECO:0000256" key="1">
    <source>
        <dbReference type="ARBA" id="ARBA00023239"/>
    </source>
</evidence>
<feature type="domain" description="Siroheme decarboxylase AsnC-like ligand binding" evidence="6">
    <location>
        <begin position="70"/>
        <end position="143"/>
    </location>
</feature>
<dbReference type="Pfam" id="PF22451">
    <property type="entry name" value="NirdL-like_HTH"/>
    <property type="match status" value="1"/>
</dbReference>
<keyword evidence="9" id="KW-1185">Reference proteome</keyword>
<dbReference type="GO" id="GO:0016829">
    <property type="term" value="F:lyase activity"/>
    <property type="evidence" value="ECO:0007669"/>
    <property type="project" value="UniProtKB-KW"/>
</dbReference>
<proteinExistence type="inferred from homology"/>
<dbReference type="RefSeq" id="WP_261971563.1">
    <property type="nucleotide sequence ID" value="NZ_JAHHZF010000019.1"/>
</dbReference>
<accession>A0A947DAI5</accession>
<dbReference type="InterPro" id="IPR053953">
    <property type="entry name" value="NirdL-like_HTH"/>
</dbReference>
<organism evidence="8 9">
    <name type="scientific">Prosthecodimorpha staleyi</name>
    <dbReference type="NCBI Taxonomy" id="2840188"/>
    <lineage>
        <taxon>Bacteria</taxon>
        <taxon>Pseudomonadati</taxon>
        <taxon>Pseudomonadota</taxon>
        <taxon>Alphaproteobacteria</taxon>
        <taxon>Hyphomicrobiales</taxon>
        <taxon>Ancalomicrobiaceae</taxon>
        <taxon>Prosthecodimorpha</taxon>
    </lineage>
</organism>
<dbReference type="PANTHER" id="PTHR43413">
    <property type="entry name" value="TRANSCRIPTIONAL REGULATOR, ASNC FAMILY"/>
    <property type="match status" value="1"/>
</dbReference>
<dbReference type="SUPFAM" id="SSF46785">
    <property type="entry name" value="Winged helix' DNA-binding domain"/>
    <property type="match status" value="1"/>
</dbReference>
<comment type="catalytic activity">
    <reaction evidence="5">
        <text>siroheme + 2 H(+) = 12,18-didecarboxysiroheme + 2 CO2</text>
        <dbReference type="Rhea" id="RHEA:19093"/>
        <dbReference type="ChEBI" id="CHEBI:15378"/>
        <dbReference type="ChEBI" id="CHEBI:16526"/>
        <dbReference type="ChEBI" id="CHEBI:60052"/>
        <dbReference type="ChEBI" id="CHEBI:140497"/>
        <dbReference type="EC" id="4.1.1.111"/>
    </reaction>
</comment>
<feature type="domain" description="Siroheme decarboxylase NirL-like HTH" evidence="7">
    <location>
        <begin position="9"/>
        <end position="54"/>
    </location>
</feature>
<evidence type="ECO:0000259" key="6">
    <source>
        <dbReference type="Pfam" id="PF17805"/>
    </source>
</evidence>
<dbReference type="EMBL" id="JAHHZF010000019">
    <property type="protein sequence ID" value="MBT9293066.1"/>
    <property type="molecule type" value="Genomic_DNA"/>
</dbReference>
<keyword evidence="1" id="KW-0456">Lyase</keyword>
<dbReference type="InterPro" id="IPR036388">
    <property type="entry name" value="WH-like_DNA-bd_sf"/>
</dbReference>
<dbReference type="InterPro" id="IPR050684">
    <property type="entry name" value="HTH-Siroheme_Decarb"/>
</dbReference>
<protein>
    <recommendedName>
        <fullName evidence="4">siroheme decarboxylase</fullName>
        <ecNumber evidence="4">4.1.1.111</ecNumber>
    </recommendedName>
</protein>
<evidence type="ECO:0000259" key="7">
    <source>
        <dbReference type="Pfam" id="PF22451"/>
    </source>
</evidence>
<dbReference type="EC" id="4.1.1.111" evidence="4"/>
<evidence type="ECO:0000256" key="4">
    <source>
        <dbReference type="ARBA" id="ARBA00023471"/>
    </source>
</evidence>
<comment type="pathway">
    <text evidence="2">Porphyrin-containing compound metabolism.</text>
</comment>
<evidence type="ECO:0000256" key="5">
    <source>
        <dbReference type="ARBA" id="ARBA00048470"/>
    </source>
</evidence>
<dbReference type="InterPro" id="IPR019888">
    <property type="entry name" value="Tscrpt_reg_AsnC-like"/>
</dbReference>
<dbReference type="InterPro" id="IPR036390">
    <property type="entry name" value="WH_DNA-bd_sf"/>
</dbReference>
<dbReference type="Gene3D" id="3.30.70.3460">
    <property type="match status" value="1"/>
</dbReference>
<sequence length="151" mass="16171">MTGAPDAVDRRLINALQGGFPVVPRPFAAVAEALGLDEDDVIGRIARLVEAGILSRFGPMLDAERLGGAVCLCALAVPPERFDVVAAMLADMPAVAHNYERRHALNMWFVLATETPQGIEAAARAVEAATGLAVARFPKEREYFIGMRVEA</sequence>
<comment type="similarity">
    <text evidence="3">Belongs to the Ahb/Nir family.</text>
</comment>
<evidence type="ECO:0000256" key="3">
    <source>
        <dbReference type="ARBA" id="ARBA00023457"/>
    </source>
</evidence>
<dbReference type="Gene3D" id="1.10.10.10">
    <property type="entry name" value="Winged helix-like DNA-binding domain superfamily/Winged helix DNA-binding domain"/>
    <property type="match status" value="1"/>
</dbReference>
<dbReference type="Pfam" id="PF17805">
    <property type="entry name" value="AsnC_trans_reg2"/>
    <property type="match status" value="1"/>
</dbReference>
<evidence type="ECO:0000256" key="2">
    <source>
        <dbReference type="ARBA" id="ARBA00023444"/>
    </source>
</evidence>
<dbReference type="Proteomes" id="UP000766595">
    <property type="component" value="Unassembled WGS sequence"/>
</dbReference>
<dbReference type="AlphaFoldDB" id="A0A947DAI5"/>
<gene>
    <name evidence="8" type="ORF">KL771_26635</name>
</gene>
<dbReference type="InterPro" id="IPR040523">
    <property type="entry name" value="AsnC_trans_reg2"/>
</dbReference>
<evidence type="ECO:0000313" key="9">
    <source>
        <dbReference type="Proteomes" id="UP000766595"/>
    </source>
</evidence>
<comment type="caution">
    <text evidence="8">The sequence shown here is derived from an EMBL/GenBank/DDBJ whole genome shotgun (WGS) entry which is preliminary data.</text>
</comment>
<reference evidence="8 9" key="1">
    <citation type="submission" date="2021-06" db="EMBL/GenBank/DDBJ databases">
        <authorList>
            <person name="Grouzdev D.S."/>
            <person name="Koziaeva V."/>
        </authorList>
    </citation>
    <scope>NUCLEOTIDE SEQUENCE [LARGE SCALE GENOMIC DNA]</scope>
    <source>
        <strain evidence="8 9">22</strain>
    </source>
</reference>
<dbReference type="PANTHER" id="PTHR43413:SF1">
    <property type="entry name" value="SIROHEME DECARBOXYLASE NIRL SUBUNIT"/>
    <property type="match status" value="1"/>
</dbReference>